<organism evidence="1 2">
    <name type="scientific">Vagococcus coleopterorum</name>
    <dbReference type="NCBI Taxonomy" id="2714946"/>
    <lineage>
        <taxon>Bacteria</taxon>
        <taxon>Bacillati</taxon>
        <taxon>Bacillota</taxon>
        <taxon>Bacilli</taxon>
        <taxon>Lactobacillales</taxon>
        <taxon>Enterococcaceae</taxon>
        <taxon>Vagococcus</taxon>
    </lineage>
</organism>
<protein>
    <submittedName>
        <fullName evidence="1">Uncharacterized protein</fullName>
    </submittedName>
</protein>
<keyword evidence="2" id="KW-1185">Reference proteome</keyword>
<dbReference type="Proteomes" id="UP000500890">
    <property type="component" value="Chromosome"/>
</dbReference>
<proteinExistence type="predicted"/>
<dbReference type="KEGG" id="vah:G7081_04195"/>
<sequence>MSKIVTGTVMLSKNNGEKSFLVNRQNDGFSFFSTETTTDETNMGVILKELKKTAAIDLALIDLVELVSINLKGERTQLFVFEMTEEKQASMNHILSDMISWENSKTLREMMTDLDVSSTPVFEVEK</sequence>
<gene>
    <name evidence="1" type="ORF">G7081_04195</name>
</gene>
<dbReference type="EMBL" id="CP049886">
    <property type="protein sequence ID" value="QIL46325.1"/>
    <property type="molecule type" value="Genomic_DNA"/>
</dbReference>
<accession>A0A6G8AN24</accession>
<name>A0A6G8AN24_9ENTE</name>
<reference evidence="1 2" key="1">
    <citation type="submission" date="2020-03" db="EMBL/GenBank/DDBJ databases">
        <title>Vagococcus sp. nov., isolated from beetles.</title>
        <authorList>
            <person name="Hyun D.-W."/>
            <person name="Bae J.-W."/>
        </authorList>
    </citation>
    <scope>NUCLEOTIDE SEQUENCE [LARGE SCALE GENOMIC DNA]</scope>
    <source>
        <strain evidence="1 2">HDW17A</strain>
    </source>
</reference>
<evidence type="ECO:0000313" key="2">
    <source>
        <dbReference type="Proteomes" id="UP000500890"/>
    </source>
</evidence>
<evidence type="ECO:0000313" key="1">
    <source>
        <dbReference type="EMBL" id="QIL46325.1"/>
    </source>
</evidence>
<dbReference type="AlphaFoldDB" id="A0A6G8AN24"/>
<dbReference type="RefSeq" id="WP_166007691.1">
    <property type="nucleotide sequence ID" value="NZ_CP049886.1"/>
</dbReference>